<keyword evidence="8" id="KW-1185">Reference proteome</keyword>
<dbReference type="STRING" id="490829.SAMN05421850_10529"/>
<dbReference type="GO" id="GO:0008757">
    <property type="term" value="F:S-adenosylmethionine-dependent methyltransferase activity"/>
    <property type="evidence" value="ECO:0007669"/>
    <property type="project" value="InterPro"/>
</dbReference>
<evidence type="ECO:0000256" key="5">
    <source>
        <dbReference type="ARBA" id="ARBA00022691"/>
    </source>
</evidence>
<dbReference type="EMBL" id="FNEB01000005">
    <property type="protein sequence ID" value="SDI74073.1"/>
    <property type="molecule type" value="Genomic_DNA"/>
</dbReference>
<dbReference type="SUPFAM" id="SSF53335">
    <property type="entry name" value="S-adenosyl-L-methionine-dependent methyltransferases"/>
    <property type="match status" value="1"/>
</dbReference>
<dbReference type="Proteomes" id="UP000199340">
    <property type="component" value="Unassembled WGS sequence"/>
</dbReference>
<keyword evidence="2" id="KW-0698">rRNA processing</keyword>
<evidence type="ECO:0000256" key="4">
    <source>
        <dbReference type="ARBA" id="ARBA00022679"/>
    </source>
</evidence>
<dbReference type="GO" id="GO:0003676">
    <property type="term" value="F:nucleic acid binding"/>
    <property type="evidence" value="ECO:0007669"/>
    <property type="project" value="InterPro"/>
</dbReference>
<keyword evidence="4 7" id="KW-0808">Transferase</keyword>
<dbReference type="PROSITE" id="PS00092">
    <property type="entry name" value="N6_MTASE"/>
    <property type="match status" value="1"/>
</dbReference>
<dbReference type="PANTHER" id="PTHR47816:SF4">
    <property type="entry name" value="RIBOSOMAL RNA SMALL SUBUNIT METHYLTRANSFERASE C"/>
    <property type="match status" value="1"/>
</dbReference>
<gene>
    <name evidence="7" type="ORF">SAMN05421850_10529</name>
</gene>
<dbReference type="GO" id="GO:0032259">
    <property type="term" value="P:methylation"/>
    <property type="evidence" value="ECO:0007669"/>
    <property type="project" value="UniProtKB-KW"/>
</dbReference>
<dbReference type="PANTHER" id="PTHR47816">
    <property type="entry name" value="RIBOSOMAL RNA SMALL SUBUNIT METHYLTRANSFERASE C"/>
    <property type="match status" value="1"/>
</dbReference>
<evidence type="ECO:0000313" key="7">
    <source>
        <dbReference type="EMBL" id="SDI74073.1"/>
    </source>
</evidence>
<dbReference type="InterPro" id="IPR046977">
    <property type="entry name" value="RsmC/RlmG"/>
</dbReference>
<dbReference type="AlphaFoldDB" id="A0A1G8N1P9"/>
<dbReference type="OrthoDB" id="9816072at2"/>
<evidence type="ECO:0000313" key="8">
    <source>
        <dbReference type="Proteomes" id="UP000199340"/>
    </source>
</evidence>
<evidence type="ECO:0000259" key="6">
    <source>
        <dbReference type="Pfam" id="PF05175"/>
    </source>
</evidence>
<dbReference type="Pfam" id="PF05175">
    <property type="entry name" value="MTS"/>
    <property type="match status" value="1"/>
</dbReference>
<keyword evidence="1" id="KW-0963">Cytoplasm</keyword>
<dbReference type="GO" id="GO:0008170">
    <property type="term" value="F:N-methyltransferase activity"/>
    <property type="evidence" value="ECO:0007669"/>
    <property type="project" value="UniProtKB-ARBA"/>
</dbReference>
<dbReference type="InterPro" id="IPR029063">
    <property type="entry name" value="SAM-dependent_MTases_sf"/>
</dbReference>
<dbReference type="CDD" id="cd02440">
    <property type="entry name" value="AdoMet_MTases"/>
    <property type="match status" value="1"/>
</dbReference>
<evidence type="ECO:0000256" key="1">
    <source>
        <dbReference type="ARBA" id="ARBA00022490"/>
    </source>
</evidence>
<protein>
    <submittedName>
        <fullName evidence="7">16S rRNA (Guanine1207-N2)-methyltransferase</fullName>
    </submittedName>
</protein>
<sequence>MHDGAGIKRPVTHPRFSLARDAHLFDLPESGDIAVSGSVAGVDFSDLPTDRVVVVSPLRTDHDACERTGLRVALESPEAPPLSIVVLPRAKVLARGLIAFAVEKTAGPVIVDGQKTDGVDSILKDCRKRGDLSEVISKAHGKLFVLRGAPADFADWALPDAPQDVGEGFVTVPGIFSADGIDPASRLLADSLPARLGKTVADLGAGWGYLSRQVLDRDETTELHLVEDDHRALDCARRNVPDPRARFHWADATRWRPEHPLDAVVMNPPFHTGRAAEPALGQAFIANAAGCLAPHGRLWLVANRHLPYEATLAHHFAHCEEIAGDNRFKVLAAHRPTRHKR</sequence>
<dbReference type="GO" id="GO:0006364">
    <property type="term" value="P:rRNA processing"/>
    <property type="evidence" value="ECO:0007669"/>
    <property type="project" value="UniProtKB-KW"/>
</dbReference>
<dbReference type="InterPro" id="IPR007848">
    <property type="entry name" value="Small_mtfrase_dom"/>
</dbReference>
<accession>A0A1G8N1P9</accession>
<name>A0A1G8N1P9_9RHOB</name>
<reference evidence="7 8" key="1">
    <citation type="submission" date="2016-10" db="EMBL/GenBank/DDBJ databases">
        <authorList>
            <person name="de Groot N.N."/>
        </authorList>
    </citation>
    <scope>NUCLEOTIDE SEQUENCE [LARGE SCALE GENOMIC DNA]</scope>
    <source>
        <strain evidence="7 8">DSM 28010</strain>
    </source>
</reference>
<evidence type="ECO:0000256" key="2">
    <source>
        <dbReference type="ARBA" id="ARBA00022552"/>
    </source>
</evidence>
<dbReference type="Gene3D" id="3.40.50.150">
    <property type="entry name" value="Vaccinia Virus protein VP39"/>
    <property type="match status" value="1"/>
</dbReference>
<dbReference type="InterPro" id="IPR002052">
    <property type="entry name" value="DNA_methylase_N6_adenine_CS"/>
</dbReference>
<evidence type="ECO:0000256" key="3">
    <source>
        <dbReference type="ARBA" id="ARBA00022603"/>
    </source>
</evidence>
<keyword evidence="3 7" id="KW-0489">Methyltransferase</keyword>
<organism evidence="7 8">
    <name type="scientific">Lutimaribacter saemankumensis</name>
    <dbReference type="NCBI Taxonomy" id="490829"/>
    <lineage>
        <taxon>Bacteria</taxon>
        <taxon>Pseudomonadati</taxon>
        <taxon>Pseudomonadota</taxon>
        <taxon>Alphaproteobacteria</taxon>
        <taxon>Rhodobacterales</taxon>
        <taxon>Roseobacteraceae</taxon>
        <taxon>Lutimaribacter</taxon>
    </lineage>
</organism>
<proteinExistence type="predicted"/>
<keyword evidence="5" id="KW-0949">S-adenosyl-L-methionine</keyword>
<feature type="domain" description="Methyltransferase small" evidence="6">
    <location>
        <begin position="169"/>
        <end position="331"/>
    </location>
</feature>